<reference evidence="2" key="1">
    <citation type="journal article" date="2014" name="Front. Microbiol.">
        <title>High frequency of phylogenetically diverse reductive dehalogenase-homologous genes in deep subseafloor sedimentary metagenomes.</title>
        <authorList>
            <person name="Kawai M."/>
            <person name="Futagami T."/>
            <person name="Toyoda A."/>
            <person name="Takaki Y."/>
            <person name="Nishi S."/>
            <person name="Hori S."/>
            <person name="Arai W."/>
            <person name="Tsubouchi T."/>
            <person name="Morono Y."/>
            <person name="Uchiyama I."/>
            <person name="Ito T."/>
            <person name="Fujiyama A."/>
            <person name="Inagaki F."/>
            <person name="Takami H."/>
        </authorList>
    </citation>
    <scope>NUCLEOTIDE SEQUENCE</scope>
    <source>
        <strain evidence="2">Expedition CK06-06</strain>
    </source>
</reference>
<dbReference type="AlphaFoldDB" id="X0RL23"/>
<comment type="caution">
    <text evidence="2">The sequence shown here is derived from an EMBL/GenBank/DDBJ whole genome shotgun (WGS) entry which is preliminary data.</text>
</comment>
<gene>
    <name evidence="2" type="ORF">S01H1_10146</name>
</gene>
<dbReference type="EMBL" id="BARS01005185">
    <property type="protein sequence ID" value="GAF69473.1"/>
    <property type="molecule type" value="Genomic_DNA"/>
</dbReference>
<proteinExistence type="predicted"/>
<evidence type="ECO:0000256" key="1">
    <source>
        <dbReference type="SAM" id="MobiDB-lite"/>
    </source>
</evidence>
<organism evidence="2">
    <name type="scientific">marine sediment metagenome</name>
    <dbReference type="NCBI Taxonomy" id="412755"/>
    <lineage>
        <taxon>unclassified sequences</taxon>
        <taxon>metagenomes</taxon>
        <taxon>ecological metagenomes</taxon>
    </lineage>
</organism>
<protein>
    <submittedName>
        <fullName evidence="2">Uncharacterized protein</fullName>
    </submittedName>
</protein>
<name>X0RL23_9ZZZZ</name>
<evidence type="ECO:0000313" key="2">
    <source>
        <dbReference type="EMBL" id="GAF69473.1"/>
    </source>
</evidence>
<feature type="compositionally biased region" description="Basic and acidic residues" evidence="1">
    <location>
        <begin position="50"/>
        <end position="63"/>
    </location>
</feature>
<accession>X0RL23</accession>
<feature type="region of interest" description="Disordered" evidence="1">
    <location>
        <begin position="50"/>
        <end position="69"/>
    </location>
</feature>
<sequence>MKKVIKGMLCLLVCGSLFSFPAFAEEMSNYELMQELKALKEKTRMIEEKLDKQEKMSREEISKEVPTGLEGQGLPERVRRIEEKMEQKQEGVLGKWADKITLGVLMEVGAVYQDVDCKHGDCEADDDQSDISLTTVEIGLGVEVNEWVNLEVVCLYEDPTFGEESSVDAVLHRLQWHSTGAGYLFPKAAPAFNNLAQIFWDQEKNRRRWKLPKRQSLLAVHLA</sequence>